<dbReference type="Proteomes" id="UP000000391">
    <property type="component" value="Chromosome"/>
</dbReference>
<dbReference type="HOGENOM" id="CLU_118415_0_0_2"/>
<gene>
    <name evidence="3" type="ordered locus">Metev_0905</name>
</gene>
<dbReference type="InterPro" id="IPR003901">
    <property type="entry name" value="Me_CoM_Rdtase_D"/>
</dbReference>
<dbReference type="AlphaFoldDB" id="D7E8Y0"/>
<accession>D7E8Y0</accession>
<sequence length="168" mass="18951">MVETASEPDEEYLQIELFPTRLLKPETTQNLLEELSEVDGIIRAFIHGPRLPLTVPSGPATGQDVEHPHRKVIQIGDTAIELSISVGRIRLEITDEDVEEEIETIAEKVLPCKYELREGYFIPKESTVTDYAKRGPNADPKRRGLSDPKASEESQVFVLNKPENEDEE</sequence>
<dbReference type="Pfam" id="PF02505">
    <property type="entry name" value="MCR_D"/>
    <property type="match status" value="1"/>
</dbReference>
<dbReference type="STRING" id="644295.Metev_0905"/>
<dbReference type="GO" id="GO:0015948">
    <property type="term" value="P:methanogenesis"/>
    <property type="evidence" value="ECO:0007669"/>
    <property type="project" value="UniProtKB-KW"/>
</dbReference>
<evidence type="ECO:0000256" key="2">
    <source>
        <dbReference type="SAM" id="MobiDB-lite"/>
    </source>
</evidence>
<organism evidence="3 4">
    <name type="scientific">Methanohalobium evestigatum (strain ATCC BAA-1072 / DSM 3721 / NBRC 107634 / OCM 161 / Z-7303)</name>
    <dbReference type="NCBI Taxonomy" id="644295"/>
    <lineage>
        <taxon>Archaea</taxon>
        <taxon>Methanobacteriati</taxon>
        <taxon>Methanobacteriota</taxon>
        <taxon>Stenosarchaea group</taxon>
        <taxon>Methanomicrobia</taxon>
        <taxon>Methanosarcinales</taxon>
        <taxon>Methanosarcinaceae</taxon>
        <taxon>Methanohalobium</taxon>
    </lineage>
</organism>
<evidence type="ECO:0000256" key="1">
    <source>
        <dbReference type="ARBA" id="ARBA00022994"/>
    </source>
</evidence>
<protein>
    <submittedName>
        <fullName evidence="3">Methyl-coenzyme M reductase operon protein D</fullName>
    </submittedName>
</protein>
<feature type="region of interest" description="Disordered" evidence="2">
    <location>
        <begin position="127"/>
        <end position="168"/>
    </location>
</feature>
<proteinExistence type="predicted"/>
<reference evidence="3 4" key="1">
    <citation type="submission" date="2010-06" db="EMBL/GenBank/DDBJ databases">
        <title>Complete sequence chromosome of Methanohalobium evestigatum Z-7303.</title>
        <authorList>
            <consortium name="US DOE Joint Genome Institute"/>
            <person name="Lucas S."/>
            <person name="Copeland A."/>
            <person name="Lapidus A."/>
            <person name="Cheng J.-F."/>
            <person name="Bruce D."/>
            <person name="Goodwin L."/>
            <person name="Pitluck S."/>
            <person name="Saunders E."/>
            <person name="Detter J.C."/>
            <person name="Han C."/>
            <person name="Tapia R."/>
            <person name="Land M."/>
            <person name="Hauser L."/>
            <person name="Kyrpides N."/>
            <person name="Mikhailova N."/>
            <person name="Sieprawska-Lupa M."/>
            <person name="Whitman W.B."/>
            <person name="Anderson I."/>
            <person name="Woyke T."/>
        </authorList>
    </citation>
    <scope>NUCLEOTIDE SEQUENCE [LARGE SCALE GENOMIC DNA]</scope>
    <source>
        <strain evidence="4">ATCC BAA-1072 / DSM 3721 / NBRC 107634 / OCM 161 / Z-7303</strain>
    </source>
</reference>
<name>D7E8Y0_METEZ</name>
<evidence type="ECO:0000313" key="4">
    <source>
        <dbReference type="Proteomes" id="UP000000391"/>
    </source>
</evidence>
<keyword evidence="1" id="KW-0484">Methanogenesis</keyword>
<dbReference type="EMBL" id="CP002069">
    <property type="protein sequence ID" value="ADI73801.1"/>
    <property type="molecule type" value="Genomic_DNA"/>
</dbReference>
<dbReference type="RefSeq" id="WP_013194369.1">
    <property type="nucleotide sequence ID" value="NC_014253.1"/>
</dbReference>
<keyword evidence="4" id="KW-1185">Reference proteome</keyword>
<evidence type="ECO:0000313" key="3">
    <source>
        <dbReference type="EMBL" id="ADI73801.1"/>
    </source>
</evidence>
<dbReference type="OrthoDB" id="109281at2157"/>
<dbReference type="GeneID" id="9346534"/>
<feature type="compositionally biased region" description="Basic and acidic residues" evidence="2">
    <location>
        <begin position="139"/>
        <end position="152"/>
    </location>
</feature>
<dbReference type="PIRSF" id="PIRSF005636">
    <property type="entry name" value="McrD"/>
    <property type="match status" value="1"/>
</dbReference>
<dbReference type="NCBIfam" id="TIGR03260">
    <property type="entry name" value="met_CoM_red_D"/>
    <property type="match status" value="1"/>
</dbReference>
<dbReference type="KEGG" id="mev:Metev_0905"/>